<proteinExistence type="predicted"/>
<dbReference type="Proteomes" id="UP000305165">
    <property type="component" value="Unassembled WGS sequence"/>
</dbReference>
<comment type="caution">
    <text evidence="1">The sequence shown here is derived from an EMBL/GenBank/DDBJ whole genome shotgun (WGS) entry which is preliminary data.</text>
</comment>
<protein>
    <submittedName>
        <fullName evidence="1">Uncharacterized protein</fullName>
    </submittedName>
</protein>
<evidence type="ECO:0000313" key="2">
    <source>
        <dbReference type="Proteomes" id="UP000305165"/>
    </source>
</evidence>
<gene>
    <name evidence="1" type="ORF">FAJ39_07410</name>
</gene>
<reference evidence="1 2" key="1">
    <citation type="submission" date="2019-04" db="EMBL/GenBank/DDBJ databases">
        <title>Genome analysis of Streptococcus suis strain WUSS424.</title>
        <authorList>
            <person name="Chen H."/>
            <person name="Gao X."/>
            <person name="Wu Z."/>
        </authorList>
    </citation>
    <scope>NUCLEOTIDE SEQUENCE [LARGE SCALE GENOMIC DNA]</scope>
    <source>
        <strain evidence="1 2">WUSS424</strain>
    </source>
</reference>
<dbReference type="AlphaFoldDB" id="A0A4T2GKN1"/>
<dbReference type="EMBL" id="SSXO01000004">
    <property type="protein sequence ID" value="TIH99377.1"/>
    <property type="molecule type" value="Genomic_DNA"/>
</dbReference>
<evidence type="ECO:0000313" key="1">
    <source>
        <dbReference type="EMBL" id="TIH99377.1"/>
    </source>
</evidence>
<sequence length="151" mass="17891">MGYFLLALVSFLAYLGSEGHWYGYRRKVRSGELRDRGDLFYTQASRFTPSAPISLLEIYRQLPEEECRRWGISCQLKEQELIFQLHPLLGYHRMDFKIEARLVQSPLSGCLLYYISHWQERHPELALEQCNRLLTMLEEALLLLDSRLEIH</sequence>
<accession>A0A4T2GKN1</accession>
<name>A0A4T2GKN1_STRSU</name>
<organism evidence="1 2">
    <name type="scientific">Streptococcus suis</name>
    <dbReference type="NCBI Taxonomy" id="1307"/>
    <lineage>
        <taxon>Bacteria</taxon>
        <taxon>Bacillati</taxon>
        <taxon>Bacillota</taxon>
        <taxon>Bacilli</taxon>
        <taxon>Lactobacillales</taxon>
        <taxon>Streptococcaceae</taxon>
        <taxon>Streptococcus</taxon>
    </lineage>
</organism>